<dbReference type="RefSeq" id="WP_350347476.1">
    <property type="nucleotide sequence ID" value="NZ_CP158374.1"/>
</dbReference>
<reference evidence="2" key="1">
    <citation type="submission" date="2024-05" db="EMBL/GenBank/DDBJ databases">
        <authorList>
            <person name="Yu L."/>
        </authorList>
    </citation>
    <scope>NUCLEOTIDE SEQUENCE</scope>
    <source>
        <strain evidence="2">G08B096</strain>
    </source>
</reference>
<keyword evidence="1" id="KW-0812">Transmembrane</keyword>
<organism evidence="2">
    <name type="scientific">Agromyces sp. G08B096</name>
    <dbReference type="NCBI Taxonomy" id="3156399"/>
    <lineage>
        <taxon>Bacteria</taxon>
        <taxon>Bacillati</taxon>
        <taxon>Actinomycetota</taxon>
        <taxon>Actinomycetes</taxon>
        <taxon>Micrococcales</taxon>
        <taxon>Microbacteriaceae</taxon>
        <taxon>Agromyces</taxon>
    </lineage>
</organism>
<sequence length="167" mass="18591">MQIAIIAVPLIGVAAWSEQQSNPGFRSAIVWSVLIVAVAVLYAVFRYRLTSMSVSRYGIVERGFFGGITSVPARDAAAVIRLELYRGASDETSPQLFVVDRDGRCLIRMRGAFWDTEDMDVVASALEVGEFIRPTPVTLGELRASDPKLLYWFERLFAGRETGRRQS</sequence>
<keyword evidence="1" id="KW-0472">Membrane</keyword>
<dbReference type="AlphaFoldDB" id="A0AAU7W551"/>
<name>A0AAU7W551_9MICO</name>
<keyword evidence="1" id="KW-1133">Transmembrane helix</keyword>
<feature type="transmembrane region" description="Helical" evidence="1">
    <location>
        <begin position="27"/>
        <end position="45"/>
    </location>
</feature>
<gene>
    <name evidence="2" type="ORF">ABIQ69_12655</name>
</gene>
<dbReference type="EMBL" id="CP158374">
    <property type="protein sequence ID" value="XBX81454.1"/>
    <property type="molecule type" value="Genomic_DNA"/>
</dbReference>
<accession>A0AAU7W551</accession>
<protein>
    <submittedName>
        <fullName evidence="2">Uncharacterized protein</fullName>
    </submittedName>
</protein>
<proteinExistence type="predicted"/>
<evidence type="ECO:0000313" key="2">
    <source>
        <dbReference type="EMBL" id="XBX81454.1"/>
    </source>
</evidence>
<evidence type="ECO:0000256" key="1">
    <source>
        <dbReference type="SAM" id="Phobius"/>
    </source>
</evidence>